<gene>
    <name evidence="1" type="ORF">LCGC14_2346160</name>
</gene>
<reference evidence="1" key="1">
    <citation type="journal article" date="2015" name="Nature">
        <title>Complex archaea that bridge the gap between prokaryotes and eukaryotes.</title>
        <authorList>
            <person name="Spang A."/>
            <person name="Saw J.H."/>
            <person name="Jorgensen S.L."/>
            <person name="Zaremba-Niedzwiedzka K."/>
            <person name="Martijn J."/>
            <person name="Lind A.E."/>
            <person name="van Eijk R."/>
            <person name="Schleper C."/>
            <person name="Guy L."/>
            <person name="Ettema T.J."/>
        </authorList>
    </citation>
    <scope>NUCLEOTIDE SEQUENCE</scope>
</reference>
<proteinExistence type="predicted"/>
<dbReference type="AlphaFoldDB" id="A0A0F9CBE6"/>
<sequence length="76" mass="8839">MSSNLISATRCLYNAKHRWKYIADAESKSMAQRKISWCNRCGALTEFYKIGRRWRRATADDGKGPYVLIPDILKRT</sequence>
<accession>A0A0F9CBE6</accession>
<name>A0A0F9CBE6_9ZZZZ</name>
<organism evidence="1">
    <name type="scientific">marine sediment metagenome</name>
    <dbReference type="NCBI Taxonomy" id="412755"/>
    <lineage>
        <taxon>unclassified sequences</taxon>
        <taxon>metagenomes</taxon>
        <taxon>ecological metagenomes</taxon>
    </lineage>
</organism>
<comment type="caution">
    <text evidence="1">The sequence shown here is derived from an EMBL/GenBank/DDBJ whole genome shotgun (WGS) entry which is preliminary data.</text>
</comment>
<protein>
    <submittedName>
        <fullName evidence="1">Uncharacterized protein</fullName>
    </submittedName>
</protein>
<dbReference type="EMBL" id="LAZR01034052">
    <property type="protein sequence ID" value="KKL46379.1"/>
    <property type="molecule type" value="Genomic_DNA"/>
</dbReference>
<evidence type="ECO:0000313" key="1">
    <source>
        <dbReference type="EMBL" id="KKL46379.1"/>
    </source>
</evidence>